<feature type="repeat" description="ANK" evidence="3">
    <location>
        <begin position="44"/>
        <end position="76"/>
    </location>
</feature>
<dbReference type="AlphaFoldDB" id="A0A9W6XTW1"/>
<dbReference type="Gene3D" id="1.25.40.20">
    <property type="entry name" value="Ankyrin repeat-containing domain"/>
    <property type="match status" value="3"/>
</dbReference>
<dbReference type="PANTHER" id="PTHR24178">
    <property type="entry name" value="MOLTING PROTEIN MLT-4"/>
    <property type="match status" value="1"/>
</dbReference>
<dbReference type="PROSITE" id="PS50088">
    <property type="entry name" value="ANK_REPEAT"/>
    <property type="match status" value="1"/>
</dbReference>
<evidence type="ECO:0000256" key="2">
    <source>
        <dbReference type="ARBA" id="ARBA00023043"/>
    </source>
</evidence>
<reference evidence="4" key="1">
    <citation type="submission" date="2023-04" db="EMBL/GenBank/DDBJ databases">
        <title>Phytophthora fragariaefolia NBRC 109709.</title>
        <authorList>
            <person name="Ichikawa N."/>
            <person name="Sato H."/>
            <person name="Tonouchi N."/>
        </authorList>
    </citation>
    <scope>NUCLEOTIDE SEQUENCE</scope>
    <source>
        <strain evidence="4">NBRC 109709</strain>
    </source>
</reference>
<keyword evidence="1" id="KW-0677">Repeat</keyword>
<dbReference type="Proteomes" id="UP001165121">
    <property type="component" value="Unassembled WGS sequence"/>
</dbReference>
<dbReference type="SMART" id="SM00248">
    <property type="entry name" value="ANK"/>
    <property type="match status" value="3"/>
</dbReference>
<keyword evidence="5" id="KW-1185">Reference proteome</keyword>
<organism evidence="4 5">
    <name type="scientific">Phytophthora fragariaefolia</name>
    <dbReference type="NCBI Taxonomy" id="1490495"/>
    <lineage>
        <taxon>Eukaryota</taxon>
        <taxon>Sar</taxon>
        <taxon>Stramenopiles</taxon>
        <taxon>Oomycota</taxon>
        <taxon>Peronosporomycetes</taxon>
        <taxon>Peronosporales</taxon>
        <taxon>Peronosporaceae</taxon>
        <taxon>Phytophthora</taxon>
    </lineage>
</organism>
<keyword evidence="2 3" id="KW-0040">ANK repeat</keyword>
<dbReference type="PANTHER" id="PTHR24178:SF9">
    <property type="entry name" value="ANK_REP_REGION DOMAIN-CONTAINING PROTEIN"/>
    <property type="match status" value="1"/>
</dbReference>
<protein>
    <submittedName>
        <fullName evidence="4">Unnamed protein product</fullName>
    </submittedName>
</protein>
<dbReference type="InterPro" id="IPR036770">
    <property type="entry name" value="Ankyrin_rpt-contain_sf"/>
</dbReference>
<dbReference type="Pfam" id="PF00023">
    <property type="entry name" value="Ank"/>
    <property type="match status" value="1"/>
</dbReference>
<evidence type="ECO:0000256" key="3">
    <source>
        <dbReference type="PROSITE-ProRule" id="PRU00023"/>
    </source>
</evidence>
<dbReference type="OrthoDB" id="194358at2759"/>
<sequence length="448" mass="49196">MSLSSATSKTEVYTAWLAAGANGDAATMRELWSQFPEWLGFNQDGKSALHRATSDDVYDVAKLLLDSGANIDARDELLLSRGADIDVKDSDGKSPLTLVLQQSNLNVLQLFLNHHQCVSTPQRHDFVSAVLFEAVEHRNEATIRYIVENEYASVVVQNSAGETLYHRAILRHSSSLMELLNDLDPAGDSLIAVTADAKTPAHYAAQHGSLQEVEMLLRCLTSTFGDLEELEAANPLNTADRRGMTSLFIAAVSLPESWGQKSFHRDAEVMTDRANYEARSAKAGLLLEHGARLFPPSFLVQKLVSTCSNITPEVSGIILPAQVQFCLRSWLVQDGNPVGEPEDEEGTHAFRGGNPHAEALTEVCMRWVTSVVCTGSWIALLPILICEGYAHDVVPLLVVLPLQPSALPPLLSQLCKFARYQLCHPLLIQLHDELQEAYEEIAKPSAFM</sequence>
<name>A0A9W6XTW1_9STRA</name>
<evidence type="ECO:0000313" key="4">
    <source>
        <dbReference type="EMBL" id="GMF45709.1"/>
    </source>
</evidence>
<accession>A0A9W6XTW1</accession>
<evidence type="ECO:0000256" key="1">
    <source>
        <dbReference type="ARBA" id="ARBA00022737"/>
    </source>
</evidence>
<proteinExistence type="predicted"/>
<dbReference type="SUPFAM" id="SSF48403">
    <property type="entry name" value="Ankyrin repeat"/>
    <property type="match status" value="1"/>
</dbReference>
<dbReference type="PROSITE" id="PS50297">
    <property type="entry name" value="ANK_REP_REGION"/>
    <property type="match status" value="1"/>
</dbReference>
<gene>
    <name evidence="4" type="ORF">Pfra01_001649100</name>
</gene>
<dbReference type="EMBL" id="BSXT01001877">
    <property type="protein sequence ID" value="GMF45709.1"/>
    <property type="molecule type" value="Genomic_DNA"/>
</dbReference>
<dbReference type="InterPro" id="IPR002110">
    <property type="entry name" value="Ankyrin_rpt"/>
</dbReference>
<evidence type="ECO:0000313" key="5">
    <source>
        <dbReference type="Proteomes" id="UP001165121"/>
    </source>
</evidence>
<comment type="caution">
    <text evidence="4">The sequence shown here is derived from an EMBL/GenBank/DDBJ whole genome shotgun (WGS) entry which is preliminary data.</text>
</comment>